<dbReference type="STRING" id="7398.A0A1A9ZZX7"/>
<dbReference type="SUPFAM" id="SSF54928">
    <property type="entry name" value="RNA-binding domain, RBD"/>
    <property type="match status" value="1"/>
</dbReference>
<evidence type="ECO:0000256" key="3">
    <source>
        <dbReference type="ARBA" id="ARBA00016439"/>
    </source>
</evidence>
<evidence type="ECO:0000256" key="8">
    <source>
        <dbReference type="ARBA" id="ARBA00023132"/>
    </source>
</evidence>
<dbReference type="EnsemblMetazoa" id="GPAI030192-RA">
    <property type="protein sequence ID" value="GPAI030192-PA"/>
    <property type="gene ID" value="GPAI030192"/>
</dbReference>
<comment type="subcellular location">
    <subcellularLocation>
        <location evidence="1">Nucleus</location>
        <location evidence="1">Nuclear pore complex</location>
    </subcellularLocation>
</comment>
<dbReference type="GO" id="GO:0003676">
    <property type="term" value="F:nucleic acid binding"/>
    <property type="evidence" value="ECO:0007669"/>
    <property type="project" value="InterPro"/>
</dbReference>
<reference evidence="16" key="1">
    <citation type="submission" date="2014-03" db="EMBL/GenBank/DDBJ databases">
        <authorList>
            <person name="Aksoy S."/>
            <person name="Warren W."/>
            <person name="Wilson R.K."/>
        </authorList>
    </citation>
    <scope>NUCLEOTIDE SEQUENCE [LARGE SCALE GENOMIC DNA]</scope>
    <source>
        <strain evidence="16">IAEA</strain>
    </source>
</reference>
<keyword evidence="8 12" id="KW-0906">Nuclear pore complex</keyword>
<organism evidence="15 16">
    <name type="scientific">Glossina pallidipes</name>
    <name type="common">Tsetse fly</name>
    <dbReference type="NCBI Taxonomy" id="7398"/>
    <lineage>
        <taxon>Eukaryota</taxon>
        <taxon>Metazoa</taxon>
        <taxon>Ecdysozoa</taxon>
        <taxon>Arthropoda</taxon>
        <taxon>Hexapoda</taxon>
        <taxon>Insecta</taxon>
        <taxon>Pterygota</taxon>
        <taxon>Neoptera</taxon>
        <taxon>Endopterygota</taxon>
        <taxon>Diptera</taxon>
        <taxon>Brachycera</taxon>
        <taxon>Muscomorpha</taxon>
        <taxon>Hippoboscoidea</taxon>
        <taxon>Glossinidae</taxon>
        <taxon>Glossina</taxon>
    </lineage>
</organism>
<evidence type="ECO:0000313" key="16">
    <source>
        <dbReference type="Proteomes" id="UP000092445"/>
    </source>
</evidence>
<dbReference type="GO" id="GO:0006999">
    <property type="term" value="P:nuclear pore organization"/>
    <property type="evidence" value="ECO:0007669"/>
    <property type="project" value="TreeGrafter"/>
</dbReference>
<dbReference type="CDD" id="cd12441">
    <property type="entry name" value="RRM_Nup53_like"/>
    <property type="match status" value="1"/>
</dbReference>
<dbReference type="GO" id="GO:0017056">
    <property type="term" value="F:structural constituent of nuclear pore"/>
    <property type="evidence" value="ECO:0007669"/>
    <property type="project" value="InterPro"/>
</dbReference>
<dbReference type="GO" id="GO:0006607">
    <property type="term" value="P:NLS-bearing protein import into nucleus"/>
    <property type="evidence" value="ECO:0007669"/>
    <property type="project" value="TreeGrafter"/>
</dbReference>
<sequence>MEPMNLGSPGSPGSPANSPYLPSFFMGEPDTPTTSRNNTFSPNKAVGRSFGFTNSPGGVASGTQDINRSASGQKTLFGGYQQTPTSGQSASNYIGTPVQNLNTSVGPPVQGLFDSLRNERNQVETPLRTHQTNSQQFDRSVGQRNINFALNQSMQQQLINLNDSLLSSNTSRNLSRNSIMSPIMRGDSTGANTMNLNTSQALQCEAQARYKEFWVTVYGFPSTAISTILQHFSQCGTIVDTVMPSQNGNWIHLKYSSRLECDKALNYNEKILANNIMIGVTQCKDKDLLDKENIFDNTMESTKPRPLAQASYKSTPKDTYGPNEISSVQKNGGLVDKALDLFFGCTQIMVNHPVDGHI</sequence>
<dbReference type="Gene3D" id="3.30.70.330">
    <property type="match status" value="1"/>
</dbReference>
<evidence type="ECO:0000256" key="12">
    <source>
        <dbReference type="PROSITE-ProRule" id="PRU00804"/>
    </source>
</evidence>
<keyword evidence="6" id="KW-0653">Protein transport</keyword>
<keyword evidence="7" id="KW-0811">Translocation</keyword>
<evidence type="ECO:0000259" key="14">
    <source>
        <dbReference type="PROSITE" id="PS51472"/>
    </source>
</evidence>
<dbReference type="InterPro" id="IPR035979">
    <property type="entry name" value="RBD_domain_sf"/>
</dbReference>
<keyword evidence="5 12" id="KW-0509">mRNA transport</keyword>
<dbReference type="PANTHER" id="PTHR21527:SF6">
    <property type="entry name" value="NUCLEOPORIN NUP35"/>
    <property type="match status" value="1"/>
</dbReference>
<dbReference type="GO" id="GO:0005543">
    <property type="term" value="F:phospholipid binding"/>
    <property type="evidence" value="ECO:0007669"/>
    <property type="project" value="TreeGrafter"/>
</dbReference>
<dbReference type="VEuPathDB" id="VectorBase:GPAI030192"/>
<dbReference type="Pfam" id="PF05172">
    <property type="entry name" value="RRM_Nup35"/>
    <property type="match status" value="1"/>
</dbReference>
<evidence type="ECO:0000256" key="6">
    <source>
        <dbReference type="ARBA" id="ARBA00022927"/>
    </source>
</evidence>
<feature type="region of interest" description="Disordered" evidence="13">
    <location>
        <begin position="1"/>
        <end position="64"/>
    </location>
</feature>
<evidence type="ECO:0000256" key="1">
    <source>
        <dbReference type="ARBA" id="ARBA00004567"/>
    </source>
</evidence>
<dbReference type="PROSITE" id="PS51472">
    <property type="entry name" value="RRM_NUP35"/>
    <property type="match status" value="1"/>
</dbReference>
<feature type="domain" description="RRM Nup35-type" evidence="14">
    <location>
        <begin position="209"/>
        <end position="290"/>
    </location>
</feature>
<dbReference type="PANTHER" id="PTHR21527">
    <property type="entry name" value="NUCLEOPORIN NUP35"/>
    <property type="match status" value="1"/>
</dbReference>
<dbReference type="InterPro" id="IPR017389">
    <property type="entry name" value="Nucleoporin_NUP53"/>
</dbReference>
<name>A0A1A9ZZX7_GLOPL</name>
<evidence type="ECO:0000256" key="4">
    <source>
        <dbReference type="ARBA" id="ARBA00022448"/>
    </source>
</evidence>
<feature type="compositionally biased region" description="Polar residues" evidence="13">
    <location>
        <begin position="31"/>
        <end position="42"/>
    </location>
</feature>
<dbReference type="GO" id="GO:0044615">
    <property type="term" value="C:nuclear pore nuclear basket"/>
    <property type="evidence" value="ECO:0007669"/>
    <property type="project" value="TreeGrafter"/>
</dbReference>
<dbReference type="Proteomes" id="UP000092445">
    <property type="component" value="Unassembled WGS sequence"/>
</dbReference>
<dbReference type="InterPro" id="IPR012677">
    <property type="entry name" value="Nucleotide-bd_a/b_plait_sf"/>
</dbReference>
<evidence type="ECO:0000256" key="2">
    <source>
        <dbReference type="ARBA" id="ARBA00009454"/>
    </source>
</evidence>
<proteinExistence type="inferred from homology"/>
<keyword evidence="4 12" id="KW-0813">Transport</keyword>
<evidence type="ECO:0000256" key="11">
    <source>
        <dbReference type="ARBA" id="ARBA00030250"/>
    </source>
</evidence>
<evidence type="ECO:0000256" key="5">
    <source>
        <dbReference type="ARBA" id="ARBA00022816"/>
    </source>
</evidence>
<dbReference type="GO" id="GO:0044613">
    <property type="term" value="C:nuclear pore central transport channel"/>
    <property type="evidence" value="ECO:0007669"/>
    <property type="project" value="TreeGrafter"/>
</dbReference>
<evidence type="ECO:0000256" key="9">
    <source>
        <dbReference type="ARBA" id="ARBA00023242"/>
    </source>
</evidence>
<dbReference type="GO" id="GO:0051028">
    <property type="term" value="P:mRNA transport"/>
    <property type="evidence" value="ECO:0007669"/>
    <property type="project" value="UniProtKB-UniRule"/>
</dbReference>
<evidence type="ECO:0000313" key="15">
    <source>
        <dbReference type="EnsemblMetazoa" id="GPAI030192-PA"/>
    </source>
</evidence>
<dbReference type="InterPro" id="IPR007846">
    <property type="entry name" value="RRM_NUP35_dom"/>
</dbReference>
<dbReference type="AlphaFoldDB" id="A0A1A9ZZX7"/>
<keyword evidence="9 12" id="KW-0539">Nucleus</keyword>
<keyword evidence="16" id="KW-1185">Reference proteome</keyword>
<comment type="similarity">
    <text evidence="2">Belongs to the Nup35 family.</text>
</comment>
<protein>
    <recommendedName>
        <fullName evidence="3">Nucleoporin NUP35</fullName>
    </recommendedName>
    <alternativeName>
        <fullName evidence="11">35 kDa nucleoporin</fullName>
    </alternativeName>
    <alternativeName>
        <fullName evidence="10">Nucleoporin NUP53</fullName>
    </alternativeName>
</protein>
<reference evidence="15" key="2">
    <citation type="submission" date="2020-05" db="UniProtKB">
        <authorList>
            <consortium name="EnsemblMetazoa"/>
        </authorList>
    </citation>
    <scope>IDENTIFICATION</scope>
    <source>
        <strain evidence="15">IAEA</strain>
    </source>
</reference>
<accession>A0A1A9ZZX7</accession>
<feature type="region of interest" description="Disordered" evidence="13">
    <location>
        <begin position="303"/>
        <end position="322"/>
    </location>
</feature>
<dbReference type="FunFam" id="3.30.70.330:FF:000095">
    <property type="entry name" value="Putative Nucleoporin NUP53"/>
    <property type="match status" value="1"/>
</dbReference>
<evidence type="ECO:0000256" key="7">
    <source>
        <dbReference type="ARBA" id="ARBA00023010"/>
    </source>
</evidence>
<evidence type="ECO:0000256" key="13">
    <source>
        <dbReference type="SAM" id="MobiDB-lite"/>
    </source>
</evidence>
<evidence type="ECO:0000256" key="10">
    <source>
        <dbReference type="ARBA" id="ARBA00029997"/>
    </source>
</evidence>
<dbReference type="PIRSF" id="PIRSF038119">
    <property type="entry name" value="Nucleoporin_NUP53"/>
    <property type="match status" value="1"/>
</dbReference>
<dbReference type="GO" id="GO:0031965">
    <property type="term" value="C:nuclear membrane"/>
    <property type="evidence" value="ECO:0007669"/>
    <property type="project" value="InterPro"/>
</dbReference>
<feature type="compositionally biased region" description="Polar residues" evidence="13">
    <location>
        <begin position="51"/>
        <end position="64"/>
    </location>
</feature>